<dbReference type="PROSITE" id="PS00141">
    <property type="entry name" value="ASP_PROTEASE"/>
    <property type="match status" value="1"/>
</dbReference>
<keyword evidence="2" id="KW-1185">Reference proteome</keyword>
<dbReference type="EMBL" id="ARYH01000001">
    <property type="protein sequence ID" value="KCZ86266.1"/>
    <property type="molecule type" value="Genomic_DNA"/>
</dbReference>
<dbReference type="SUPFAM" id="SSF50630">
    <property type="entry name" value="Acid proteases"/>
    <property type="match status" value="1"/>
</dbReference>
<dbReference type="InterPro" id="IPR021109">
    <property type="entry name" value="Peptidase_aspartic_dom_sf"/>
</dbReference>
<dbReference type="GO" id="GO:0004190">
    <property type="term" value="F:aspartic-type endopeptidase activity"/>
    <property type="evidence" value="ECO:0007669"/>
    <property type="project" value="InterPro"/>
</dbReference>
<sequence>MYARHVLPMLAAALMIAAAVVFFIVPKTEAMDDVTPAAASLTNTGAPDVSAPPRANFDQAAIISREADGHYWTRADVQGTDIRFMVDTGASIVALTLHDAQRIGLSPSDLEFDNEVRTAGGVTKGAYIILDHVRIGRVEMEDVSAMVLKEGLEQSLLGMSFLGELYSYEFKGDTLIIRQ</sequence>
<dbReference type="eggNOG" id="COG3577">
    <property type="taxonomic scope" value="Bacteria"/>
</dbReference>
<dbReference type="OrthoDB" id="7595324at2"/>
<proteinExistence type="predicted"/>
<protein>
    <recommendedName>
        <fullName evidence="3">TIGR02281 family clan AA aspartic protease</fullName>
    </recommendedName>
</protein>
<dbReference type="STRING" id="1280949.HAD_11285"/>
<dbReference type="GO" id="GO:0006508">
    <property type="term" value="P:proteolysis"/>
    <property type="evidence" value="ECO:0007669"/>
    <property type="project" value="InterPro"/>
</dbReference>
<dbReference type="InterPro" id="IPR034122">
    <property type="entry name" value="Retropepsin-like_bacterial"/>
</dbReference>
<dbReference type="AlphaFoldDB" id="A0A069E9Q0"/>
<dbReference type="Proteomes" id="UP000027446">
    <property type="component" value="Unassembled WGS sequence"/>
</dbReference>
<dbReference type="NCBIfam" id="TIGR02281">
    <property type="entry name" value="clan_AA_DTGA"/>
    <property type="match status" value="1"/>
</dbReference>
<evidence type="ECO:0000313" key="2">
    <source>
        <dbReference type="Proteomes" id="UP000027446"/>
    </source>
</evidence>
<dbReference type="Pfam" id="PF13975">
    <property type="entry name" value="gag-asp_proteas"/>
    <property type="match status" value="1"/>
</dbReference>
<organism evidence="1 2">
    <name type="scientific">Hyphomonas adhaerens MHS-3</name>
    <dbReference type="NCBI Taxonomy" id="1280949"/>
    <lineage>
        <taxon>Bacteria</taxon>
        <taxon>Pseudomonadati</taxon>
        <taxon>Pseudomonadota</taxon>
        <taxon>Alphaproteobacteria</taxon>
        <taxon>Hyphomonadales</taxon>
        <taxon>Hyphomonadaceae</taxon>
        <taxon>Hyphomonas</taxon>
    </lineage>
</organism>
<dbReference type="InterPro" id="IPR011969">
    <property type="entry name" value="Clan_AA_Asp_peptidase_C"/>
</dbReference>
<dbReference type="InterPro" id="IPR001969">
    <property type="entry name" value="Aspartic_peptidase_AS"/>
</dbReference>
<gene>
    <name evidence="1" type="ORF">HAD_11285</name>
</gene>
<evidence type="ECO:0008006" key="3">
    <source>
        <dbReference type="Google" id="ProtNLM"/>
    </source>
</evidence>
<name>A0A069E9Q0_9PROT</name>
<evidence type="ECO:0000313" key="1">
    <source>
        <dbReference type="EMBL" id="KCZ86266.1"/>
    </source>
</evidence>
<dbReference type="PATRIC" id="fig|1280949.3.peg.2309"/>
<dbReference type="Gene3D" id="2.40.70.10">
    <property type="entry name" value="Acid Proteases"/>
    <property type="match status" value="1"/>
</dbReference>
<dbReference type="CDD" id="cd05483">
    <property type="entry name" value="retropepsin_like_bacteria"/>
    <property type="match status" value="1"/>
</dbReference>
<reference evidence="1 2" key="1">
    <citation type="journal article" date="2014" name="Antonie Van Leeuwenhoek">
        <title>Hyphomonas beringensis sp. nov. and Hyphomonas chukchiensis sp. nov., isolated from surface seawater of the Bering Sea and Chukchi Sea.</title>
        <authorList>
            <person name="Li C."/>
            <person name="Lai Q."/>
            <person name="Li G."/>
            <person name="Dong C."/>
            <person name="Wang J."/>
            <person name="Liao Y."/>
            <person name="Shao Z."/>
        </authorList>
    </citation>
    <scope>NUCLEOTIDE SEQUENCE [LARGE SCALE GENOMIC DNA]</scope>
    <source>
        <strain evidence="1 2">MHS-3</strain>
    </source>
</reference>
<accession>A0A069E9Q0</accession>
<comment type="caution">
    <text evidence="1">The sequence shown here is derived from an EMBL/GenBank/DDBJ whole genome shotgun (WGS) entry which is preliminary data.</text>
</comment>